<dbReference type="PANTHER" id="PTHR30055">
    <property type="entry name" value="HTH-TYPE TRANSCRIPTIONAL REGULATOR RUTR"/>
    <property type="match status" value="1"/>
</dbReference>
<accession>A0A1H4X2K4</accession>
<dbReference type="Pfam" id="PF17754">
    <property type="entry name" value="TetR_C_14"/>
    <property type="match status" value="1"/>
</dbReference>
<dbReference type="PROSITE" id="PS50977">
    <property type="entry name" value="HTH_TETR_2"/>
    <property type="match status" value="1"/>
</dbReference>
<protein>
    <submittedName>
        <fullName evidence="4">DNA-binding transcriptional regulator, AcrR family</fullName>
    </submittedName>
</protein>
<dbReference type="PRINTS" id="PR00455">
    <property type="entry name" value="HTHTETR"/>
</dbReference>
<dbReference type="InterPro" id="IPR001647">
    <property type="entry name" value="HTH_TetR"/>
</dbReference>
<dbReference type="GO" id="GO:0000976">
    <property type="term" value="F:transcription cis-regulatory region binding"/>
    <property type="evidence" value="ECO:0007669"/>
    <property type="project" value="TreeGrafter"/>
</dbReference>
<dbReference type="Proteomes" id="UP000198609">
    <property type="component" value="Unassembled WGS sequence"/>
</dbReference>
<dbReference type="SUPFAM" id="SSF46689">
    <property type="entry name" value="Homeodomain-like"/>
    <property type="match status" value="1"/>
</dbReference>
<name>A0A1H4X2K4_STRMJ</name>
<organism evidence="4 5">
    <name type="scientific">Streptomyces melanosporofaciens</name>
    <dbReference type="NCBI Taxonomy" id="67327"/>
    <lineage>
        <taxon>Bacteria</taxon>
        <taxon>Bacillati</taxon>
        <taxon>Actinomycetota</taxon>
        <taxon>Actinomycetes</taxon>
        <taxon>Kitasatosporales</taxon>
        <taxon>Streptomycetaceae</taxon>
        <taxon>Streptomyces</taxon>
        <taxon>Streptomyces violaceusniger group</taxon>
    </lineage>
</organism>
<dbReference type="InterPro" id="IPR041347">
    <property type="entry name" value="MftR_C"/>
</dbReference>
<reference evidence="5" key="1">
    <citation type="submission" date="2016-10" db="EMBL/GenBank/DDBJ databases">
        <authorList>
            <person name="Varghese N."/>
            <person name="Submissions S."/>
        </authorList>
    </citation>
    <scope>NUCLEOTIDE SEQUENCE [LARGE SCALE GENOMIC DNA]</scope>
    <source>
        <strain evidence="5">DSM 40318</strain>
    </source>
</reference>
<dbReference type="GO" id="GO:0003700">
    <property type="term" value="F:DNA-binding transcription factor activity"/>
    <property type="evidence" value="ECO:0007669"/>
    <property type="project" value="TreeGrafter"/>
</dbReference>
<proteinExistence type="predicted"/>
<dbReference type="PANTHER" id="PTHR30055:SF226">
    <property type="entry name" value="HTH-TYPE TRANSCRIPTIONAL REGULATOR PKSA"/>
    <property type="match status" value="1"/>
</dbReference>
<keyword evidence="5" id="KW-1185">Reference proteome</keyword>
<dbReference type="Gene3D" id="1.10.357.10">
    <property type="entry name" value="Tetracycline Repressor, domain 2"/>
    <property type="match status" value="1"/>
</dbReference>
<evidence type="ECO:0000259" key="3">
    <source>
        <dbReference type="PROSITE" id="PS50977"/>
    </source>
</evidence>
<dbReference type="EMBL" id="FNST01000002">
    <property type="protein sequence ID" value="SEC99745.1"/>
    <property type="molecule type" value="Genomic_DNA"/>
</dbReference>
<evidence type="ECO:0000256" key="1">
    <source>
        <dbReference type="ARBA" id="ARBA00023125"/>
    </source>
</evidence>
<dbReference type="PROSITE" id="PS01081">
    <property type="entry name" value="HTH_TETR_1"/>
    <property type="match status" value="1"/>
</dbReference>
<feature type="domain" description="HTH tetR-type" evidence="3">
    <location>
        <begin position="49"/>
        <end position="109"/>
    </location>
</feature>
<dbReference type="InterPro" id="IPR023772">
    <property type="entry name" value="DNA-bd_HTH_TetR-type_CS"/>
</dbReference>
<feature type="DNA-binding region" description="H-T-H motif" evidence="2">
    <location>
        <begin position="72"/>
        <end position="91"/>
    </location>
</feature>
<evidence type="ECO:0000256" key="2">
    <source>
        <dbReference type="PROSITE-ProRule" id="PRU00335"/>
    </source>
</evidence>
<evidence type="ECO:0000313" key="5">
    <source>
        <dbReference type="Proteomes" id="UP000198609"/>
    </source>
</evidence>
<evidence type="ECO:0000313" key="4">
    <source>
        <dbReference type="EMBL" id="SEC99745.1"/>
    </source>
</evidence>
<dbReference type="Gene3D" id="1.10.10.60">
    <property type="entry name" value="Homeodomain-like"/>
    <property type="match status" value="1"/>
</dbReference>
<dbReference type="InterPro" id="IPR009057">
    <property type="entry name" value="Homeodomain-like_sf"/>
</dbReference>
<dbReference type="Pfam" id="PF00440">
    <property type="entry name" value="TetR_N"/>
    <property type="match status" value="1"/>
</dbReference>
<gene>
    <name evidence="4" type="ORF">SAMN04490356_6421</name>
</gene>
<dbReference type="AlphaFoldDB" id="A0A1H4X2K4"/>
<sequence length="278" mass="30600">MRIWHSVPSVKALSIAFAGRWCYVPPMADVRDDGGATAAVGGPGPSGKAPMREVLIEAAFQLFVEHGFERTTVDDIVARAGVGRRSFFRYFPSKEDVVFPDHERCLTEMSAFLATSTDGEPLDVICDAARLVMRMYAANPEFSVQRYRLTREVPSLRGYELSVVHRYERTLAHYLRQRYAGDPNGALRAEVQAAAIVAAHNNGLRTWLRSGGHGDGAQAVDQSLAFLRQTWGSARESAESGAAPTPQSEEDDVVVIVAPRKAPLWRVVQKIEKTLGDD</sequence>
<dbReference type="InterPro" id="IPR050109">
    <property type="entry name" value="HTH-type_TetR-like_transc_reg"/>
</dbReference>
<keyword evidence="1 2" id="KW-0238">DNA-binding</keyword>